<feature type="region of interest" description="Disordered" evidence="1">
    <location>
        <begin position="149"/>
        <end position="356"/>
    </location>
</feature>
<reference evidence="3" key="1">
    <citation type="submission" date="2016-10" db="EMBL/GenBank/DDBJ databases">
        <authorList>
            <person name="Varghese N."/>
            <person name="Submissions S."/>
        </authorList>
    </citation>
    <scope>NUCLEOTIDE SEQUENCE [LARGE SCALE GENOMIC DNA]</scope>
    <source>
        <strain evidence="3">IBRC-M 10403</strain>
    </source>
</reference>
<feature type="compositionally biased region" description="Low complexity" evidence="1">
    <location>
        <begin position="233"/>
        <end position="245"/>
    </location>
</feature>
<dbReference type="EMBL" id="FMZZ01000003">
    <property type="protein sequence ID" value="SDC62161.1"/>
    <property type="molecule type" value="Genomic_DNA"/>
</dbReference>
<feature type="compositionally biased region" description="Pro residues" evidence="1">
    <location>
        <begin position="184"/>
        <end position="196"/>
    </location>
</feature>
<keyword evidence="3" id="KW-1185">Reference proteome</keyword>
<evidence type="ECO:0000256" key="1">
    <source>
        <dbReference type="SAM" id="MobiDB-lite"/>
    </source>
</evidence>
<accession>A0A1G6N386</accession>
<organism evidence="2 3">
    <name type="scientific">Actinokineospora iranica</name>
    <dbReference type="NCBI Taxonomy" id="1271860"/>
    <lineage>
        <taxon>Bacteria</taxon>
        <taxon>Bacillati</taxon>
        <taxon>Actinomycetota</taxon>
        <taxon>Actinomycetes</taxon>
        <taxon>Pseudonocardiales</taxon>
        <taxon>Pseudonocardiaceae</taxon>
        <taxon>Actinokineospora</taxon>
    </lineage>
</organism>
<evidence type="ECO:0000313" key="3">
    <source>
        <dbReference type="Proteomes" id="UP000199501"/>
    </source>
</evidence>
<feature type="region of interest" description="Disordered" evidence="1">
    <location>
        <begin position="1"/>
        <end position="135"/>
    </location>
</feature>
<gene>
    <name evidence="2" type="ORF">SAMN05216174_103163</name>
</gene>
<feature type="compositionally biased region" description="Polar residues" evidence="1">
    <location>
        <begin position="289"/>
        <end position="310"/>
    </location>
</feature>
<feature type="compositionally biased region" description="Polar residues" evidence="1">
    <location>
        <begin position="149"/>
        <end position="158"/>
    </location>
</feature>
<dbReference type="Proteomes" id="UP000199501">
    <property type="component" value="Unassembled WGS sequence"/>
</dbReference>
<sequence length="356" mass="37816">MTLITAHNPPAAMPRQPRPTPLRRSSHSATVPTAGEHHDLPTKQPPSASHTHRPLRSTGIGNPPPLPTPLSATTPSAQHPVNSIHSTNSAHSTNSPPPRPDSAHPSSAPPQRAAHHQLGATPTHAAPQRDPSSSARHLPIATSVRPCTTSHRYSNSAATPLAPLQLGRTPPGHSDSSSHATPLAPLPAQPQAPPRPTVFSAARHEVAPPSAHPHAVSRTPPPTQAEHTDSATRHQAAATTDATHAVRSTRRFPGHTIPRSQRPAVSPLWHPASRPPPPSAETPPMPQPDSRTAVPSTLLASPLSIQFRQSTSDKWHTSHDAQRSSPTHRHPPPDRDTPHQCRSTRSAPLRLPPPPS</sequence>
<dbReference type="AlphaFoldDB" id="A0A1G6N386"/>
<feature type="compositionally biased region" description="Basic and acidic residues" evidence="1">
    <location>
        <begin position="311"/>
        <end position="322"/>
    </location>
</feature>
<feature type="compositionally biased region" description="Pro residues" evidence="1">
    <location>
        <begin position="273"/>
        <end position="287"/>
    </location>
</feature>
<protein>
    <submittedName>
        <fullName evidence="2">Uncharacterized protein</fullName>
    </submittedName>
</protein>
<name>A0A1G6N386_9PSEU</name>
<evidence type="ECO:0000313" key="2">
    <source>
        <dbReference type="EMBL" id="SDC62161.1"/>
    </source>
</evidence>
<proteinExistence type="predicted"/>
<feature type="compositionally biased region" description="Polar residues" evidence="1">
    <location>
        <begin position="79"/>
        <end position="94"/>
    </location>
</feature>